<dbReference type="PROSITE" id="PS51898">
    <property type="entry name" value="TYR_RECOMBINASE"/>
    <property type="match status" value="1"/>
</dbReference>
<dbReference type="Gene3D" id="1.10.443.10">
    <property type="entry name" value="Intergrase catalytic core"/>
    <property type="match status" value="1"/>
</dbReference>
<organism evidence="5 6">
    <name type="scientific">Silvibacterium dinghuense</name>
    <dbReference type="NCBI Taxonomy" id="1560006"/>
    <lineage>
        <taxon>Bacteria</taxon>
        <taxon>Pseudomonadati</taxon>
        <taxon>Acidobacteriota</taxon>
        <taxon>Terriglobia</taxon>
        <taxon>Terriglobales</taxon>
        <taxon>Acidobacteriaceae</taxon>
        <taxon>Silvibacterium</taxon>
    </lineage>
</organism>
<comment type="caution">
    <text evidence="5">The sequence shown here is derived from an EMBL/GenBank/DDBJ whole genome shotgun (WGS) entry which is preliminary data.</text>
</comment>
<dbReference type="SUPFAM" id="SSF56349">
    <property type="entry name" value="DNA breaking-rejoining enzymes"/>
    <property type="match status" value="1"/>
</dbReference>
<accession>A0A4Q1SD05</accession>
<dbReference type="CDD" id="cd00796">
    <property type="entry name" value="INT_Rci_Hp1_C"/>
    <property type="match status" value="1"/>
</dbReference>
<evidence type="ECO:0000313" key="5">
    <source>
        <dbReference type="EMBL" id="RXS95109.1"/>
    </source>
</evidence>
<evidence type="ECO:0000313" key="6">
    <source>
        <dbReference type="Proteomes" id="UP000290253"/>
    </source>
</evidence>
<dbReference type="GO" id="GO:0006310">
    <property type="term" value="P:DNA recombination"/>
    <property type="evidence" value="ECO:0007669"/>
    <property type="project" value="UniProtKB-KW"/>
</dbReference>
<dbReference type="EMBL" id="SDMK01000002">
    <property type="protein sequence ID" value="RXS95109.1"/>
    <property type="molecule type" value="Genomic_DNA"/>
</dbReference>
<dbReference type="InterPro" id="IPR011010">
    <property type="entry name" value="DNA_brk_join_enz"/>
</dbReference>
<keyword evidence="2" id="KW-0238">DNA-binding</keyword>
<dbReference type="InterPro" id="IPR002104">
    <property type="entry name" value="Integrase_catalytic"/>
</dbReference>
<protein>
    <submittedName>
        <fullName evidence="5">Site-specific integrase</fullName>
    </submittedName>
</protein>
<dbReference type="InterPro" id="IPR010998">
    <property type="entry name" value="Integrase_recombinase_N"/>
</dbReference>
<dbReference type="PANTHER" id="PTHR30349:SF64">
    <property type="entry name" value="PROPHAGE INTEGRASE INTD-RELATED"/>
    <property type="match status" value="1"/>
</dbReference>
<gene>
    <name evidence="5" type="ORF">ESZ00_10875</name>
</gene>
<dbReference type="InterPro" id="IPR013762">
    <property type="entry name" value="Integrase-like_cat_sf"/>
</dbReference>
<dbReference type="OrthoDB" id="9803188at2"/>
<reference evidence="5 6" key="1">
    <citation type="journal article" date="2016" name="Int. J. Syst. Evol. Microbiol.">
        <title>Acidipila dinghuensis sp. nov., an acidobacterium isolated from forest soil.</title>
        <authorList>
            <person name="Jiang Y.W."/>
            <person name="Wang J."/>
            <person name="Chen M.H."/>
            <person name="Lv Y.Y."/>
            <person name="Qiu L.H."/>
        </authorList>
    </citation>
    <scope>NUCLEOTIDE SEQUENCE [LARGE SCALE GENOMIC DNA]</scope>
    <source>
        <strain evidence="5 6">DHOF10</strain>
    </source>
</reference>
<comment type="similarity">
    <text evidence="1">Belongs to the 'phage' integrase family.</text>
</comment>
<dbReference type="RefSeq" id="WP_129208277.1">
    <property type="nucleotide sequence ID" value="NZ_BMGU01000003.1"/>
</dbReference>
<dbReference type="PANTHER" id="PTHR30349">
    <property type="entry name" value="PHAGE INTEGRASE-RELATED"/>
    <property type="match status" value="1"/>
</dbReference>
<evidence type="ECO:0000256" key="2">
    <source>
        <dbReference type="ARBA" id="ARBA00023125"/>
    </source>
</evidence>
<name>A0A4Q1SD05_9BACT</name>
<feature type="domain" description="Tyr recombinase" evidence="4">
    <location>
        <begin position="157"/>
        <end position="327"/>
    </location>
</feature>
<dbReference type="Pfam" id="PF00589">
    <property type="entry name" value="Phage_integrase"/>
    <property type="match status" value="1"/>
</dbReference>
<dbReference type="GO" id="GO:0015074">
    <property type="term" value="P:DNA integration"/>
    <property type="evidence" value="ECO:0007669"/>
    <property type="project" value="InterPro"/>
</dbReference>
<dbReference type="InterPro" id="IPR050090">
    <property type="entry name" value="Tyrosine_recombinase_XerCD"/>
</dbReference>
<proteinExistence type="inferred from homology"/>
<dbReference type="GO" id="GO:0003677">
    <property type="term" value="F:DNA binding"/>
    <property type="evidence" value="ECO:0007669"/>
    <property type="project" value="UniProtKB-KW"/>
</dbReference>
<dbReference type="AlphaFoldDB" id="A0A4Q1SD05"/>
<sequence length="335" mass="38720">MRGVFEKPVGSGIWWINYYADGKRRREKVGAKAAANKLYQKRRGDIISGRKLPELRDSRVLRLSELIDDALEYVADHKDFRSYVSKAGIVREALGKHPANELTPQEIERWLRSRCKTPATANRYKAFISLCYREGVHNGKVTVNPARLVRHRREGSGRLRFLKREEYDRLYKVIGKKFPEHLPEFIISVNTGMRLSEQYSLTWGQVHLDRRTIDLIETKNGSARTVHLNDDSASAFESLRRKGQKATDPIFVKQGPRFDTRSWFVPSLEEAEIEDYVWHSNRHTFCSWLAMAGASIKEIQELAGHKTITMSARYSHLSPEHRLSVIDRISSRPSE</sequence>
<evidence type="ECO:0000259" key="4">
    <source>
        <dbReference type="PROSITE" id="PS51898"/>
    </source>
</evidence>
<evidence type="ECO:0000256" key="3">
    <source>
        <dbReference type="ARBA" id="ARBA00023172"/>
    </source>
</evidence>
<dbReference type="Proteomes" id="UP000290253">
    <property type="component" value="Unassembled WGS sequence"/>
</dbReference>
<evidence type="ECO:0000256" key="1">
    <source>
        <dbReference type="ARBA" id="ARBA00008857"/>
    </source>
</evidence>
<keyword evidence="6" id="KW-1185">Reference proteome</keyword>
<keyword evidence="3" id="KW-0233">DNA recombination</keyword>
<dbReference type="Gene3D" id="1.10.150.130">
    <property type="match status" value="1"/>
</dbReference>